<dbReference type="AlphaFoldDB" id="A0A4R6JDG3"/>
<dbReference type="PROSITE" id="PS51257">
    <property type="entry name" value="PROKAR_LIPOPROTEIN"/>
    <property type="match status" value="1"/>
</dbReference>
<organism evidence="2 3">
    <name type="scientific">Kribbella caucasensis</name>
    <dbReference type="NCBI Taxonomy" id="2512215"/>
    <lineage>
        <taxon>Bacteria</taxon>
        <taxon>Bacillati</taxon>
        <taxon>Actinomycetota</taxon>
        <taxon>Actinomycetes</taxon>
        <taxon>Propionibacteriales</taxon>
        <taxon>Kribbellaceae</taxon>
        <taxon>Kribbella</taxon>
    </lineage>
</organism>
<evidence type="ECO:0000256" key="1">
    <source>
        <dbReference type="SAM" id="MobiDB-lite"/>
    </source>
</evidence>
<dbReference type="RefSeq" id="WP_133805171.1">
    <property type="nucleotide sequence ID" value="NZ_SNWQ01000030.1"/>
</dbReference>
<comment type="caution">
    <text evidence="2">The sequence shown here is derived from an EMBL/GenBank/DDBJ whole genome shotgun (WGS) entry which is preliminary data.</text>
</comment>
<feature type="compositionally biased region" description="Low complexity" evidence="1">
    <location>
        <begin position="31"/>
        <end position="49"/>
    </location>
</feature>
<keyword evidence="3" id="KW-1185">Reference proteome</keyword>
<dbReference type="OrthoDB" id="5561551at2"/>
<reference evidence="2 3" key="1">
    <citation type="submission" date="2019-03" db="EMBL/GenBank/DDBJ databases">
        <title>Genomic Encyclopedia of Type Strains, Phase III (KMG-III): the genomes of soil and plant-associated and newly described type strains.</title>
        <authorList>
            <person name="Whitman W."/>
        </authorList>
    </citation>
    <scope>NUCLEOTIDE SEQUENCE [LARGE SCALE GENOMIC DNA]</scope>
    <source>
        <strain evidence="2 3">VKM Ac-2527</strain>
    </source>
</reference>
<dbReference type="InterPro" id="IPR036514">
    <property type="entry name" value="SGNH_hydro_sf"/>
</dbReference>
<sequence length="268" mass="27544">MNTRSAATVAALTAFALIVGGCGGGKIADQAAAGPATPSTAPSANPANPVGVIAIGHSGLTGENSDPKHPGQIALENSWATGASPQVNSIYRRLVAVRPETEGHVANTAEGGAPASRLAEQAQDALVTVPTPALVVVQTIDNDIRCDGTDRTHVTEFGVALADALQVVTMASPNSRILVVGQLGRPGPSVRCDPDPSDTLISIIEKYETEQSRVCATVPNCRTDDGARAAYVDRPENFSSDQNHLSVRGQAEAAEIAWPAVAALLEVS</sequence>
<dbReference type="SUPFAM" id="SSF52266">
    <property type="entry name" value="SGNH hydrolase"/>
    <property type="match status" value="1"/>
</dbReference>
<name>A0A4R6JDG3_9ACTN</name>
<protein>
    <recommendedName>
        <fullName evidence="4">Lysophospholipase L1-like esterase</fullName>
    </recommendedName>
</protein>
<gene>
    <name evidence="2" type="ORF">EV643_13084</name>
</gene>
<accession>A0A4R6JDG3</accession>
<evidence type="ECO:0000313" key="2">
    <source>
        <dbReference type="EMBL" id="TDO33900.1"/>
    </source>
</evidence>
<dbReference type="Proteomes" id="UP000295388">
    <property type="component" value="Unassembled WGS sequence"/>
</dbReference>
<dbReference type="Gene3D" id="3.40.50.1110">
    <property type="entry name" value="SGNH hydrolase"/>
    <property type="match status" value="1"/>
</dbReference>
<evidence type="ECO:0008006" key="4">
    <source>
        <dbReference type="Google" id="ProtNLM"/>
    </source>
</evidence>
<feature type="region of interest" description="Disordered" evidence="1">
    <location>
        <begin position="30"/>
        <end position="71"/>
    </location>
</feature>
<dbReference type="EMBL" id="SNWQ01000030">
    <property type="protein sequence ID" value="TDO33900.1"/>
    <property type="molecule type" value="Genomic_DNA"/>
</dbReference>
<proteinExistence type="predicted"/>
<evidence type="ECO:0000313" key="3">
    <source>
        <dbReference type="Proteomes" id="UP000295388"/>
    </source>
</evidence>